<keyword evidence="8" id="KW-0067">ATP-binding</keyword>
<dbReference type="SMART" id="SM00387">
    <property type="entry name" value="HATPase_c"/>
    <property type="match status" value="1"/>
</dbReference>
<dbReference type="InterPro" id="IPR036890">
    <property type="entry name" value="HATPase_C_sf"/>
</dbReference>
<evidence type="ECO:0000256" key="5">
    <source>
        <dbReference type="ARBA" id="ARBA00022679"/>
    </source>
</evidence>
<dbReference type="CDD" id="cd00082">
    <property type="entry name" value="HisKA"/>
    <property type="match status" value="1"/>
</dbReference>
<evidence type="ECO:0000256" key="4">
    <source>
        <dbReference type="ARBA" id="ARBA00022475"/>
    </source>
</evidence>
<dbReference type="SUPFAM" id="SSF55874">
    <property type="entry name" value="ATPase domain of HSP90 chaperone/DNA topoisomerase II/histidine kinase"/>
    <property type="match status" value="1"/>
</dbReference>
<dbReference type="Proteomes" id="UP000810292">
    <property type="component" value="Unassembled WGS sequence"/>
</dbReference>
<evidence type="ECO:0000256" key="6">
    <source>
        <dbReference type="ARBA" id="ARBA00022741"/>
    </source>
</evidence>
<evidence type="ECO:0000256" key="3">
    <source>
        <dbReference type="ARBA" id="ARBA00012438"/>
    </source>
</evidence>
<evidence type="ECO:0000256" key="9">
    <source>
        <dbReference type="SAM" id="Phobius"/>
    </source>
</evidence>
<dbReference type="GO" id="GO:0000155">
    <property type="term" value="F:phosphorelay sensor kinase activity"/>
    <property type="evidence" value="ECO:0007669"/>
    <property type="project" value="InterPro"/>
</dbReference>
<dbReference type="EMBL" id="JADIMF010000024">
    <property type="protein sequence ID" value="MBO8468487.1"/>
    <property type="molecule type" value="Genomic_DNA"/>
</dbReference>
<dbReference type="EC" id="2.7.13.3" evidence="3"/>
<comment type="subcellular location">
    <subcellularLocation>
        <location evidence="2">Cell membrane</location>
        <topology evidence="2">Multi-pass membrane protein</topology>
    </subcellularLocation>
</comment>
<reference evidence="11" key="2">
    <citation type="journal article" date="2021" name="PeerJ">
        <title>Extensive microbial diversity within the chicken gut microbiome revealed by metagenomics and culture.</title>
        <authorList>
            <person name="Gilroy R."/>
            <person name="Ravi A."/>
            <person name="Getino M."/>
            <person name="Pursley I."/>
            <person name="Horton D.L."/>
            <person name="Alikhan N.F."/>
            <person name="Baker D."/>
            <person name="Gharbi K."/>
            <person name="Hall N."/>
            <person name="Watson M."/>
            <person name="Adriaenssens E.M."/>
            <person name="Foster-Nyarko E."/>
            <person name="Jarju S."/>
            <person name="Secka A."/>
            <person name="Antonio M."/>
            <person name="Oren A."/>
            <person name="Chaudhuri R.R."/>
            <person name="La Ragione R."/>
            <person name="Hildebrand F."/>
            <person name="Pallen M.J."/>
        </authorList>
    </citation>
    <scope>NUCLEOTIDE SEQUENCE</scope>
    <source>
        <strain evidence="11">14700</strain>
    </source>
</reference>
<evidence type="ECO:0000256" key="2">
    <source>
        <dbReference type="ARBA" id="ARBA00004651"/>
    </source>
</evidence>
<dbReference type="InterPro" id="IPR036097">
    <property type="entry name" value="HisK_dim/P_sf"/>
</dbReference>
<keyword evidence="4" id="KW-1003">Cell membrane</keyword>
<dbReference type="SMART" id="SM00388">
    <property type="entry name" value="HisKA"/>
    <property type="match status" value="1"/>
</dbReference>
<evidence type="ECO:0000256" key="1">
    <source>
        <dbReference type="ARBA" id="ARBA00000085"/>
    </source>
</evidence>
<protein>
    <recommendedName>
        <fullName evidence="3">histidine kinase</fullName>
        <ecNumber evidence="3">2.7.13.3</ecNumber>
    </recommendedName>
</protein>
<dbReference type="PANTHER" id="PTHR44936:SF10">
    <property type="entry name" value="SENSOR PROTEIN RSTB"/>
    <property type="match status" value="1"/>
</dbReference>
<organism evidence="11 12">
    <name type="scientific">Candidatus Ornithospirochaeta stercoravium</name>
    <dbReference type="NCBI Taxonomy" id="2840897"/>
    <lineage>
        <taxon>Bacteria</taxon>
        <taxon>Pseudomonadati</taxon>
        <taxon>Spirochaetota</taxon>
        <taxon>Spirochaetia</taxon>
        <taxon>Spirochaetales</taxon>
        <taxon>Spirochaetaceae</taxon>
        <taxon>Spirochaetaceae incertae sedis</taxon>
        <taxon>Candidatus Ornithospirochaeta</taxon>
    </lineage>
</organism>
<sequence>MRHQFVRLFLSILLISFTLILVQILILFIGNWRVALTWKNMVFEEFASSLRTAVESIGTTDESGVLDLMVNHTTERISGLLIRDRDGRFVLSLGASPVDEQLPSPAARRNTAVKSFSSGRLKLNYQSKISYIDVNIEPPRYVIDIDTIEGTPYPSRIEFRQNDSDESMLVSLPSAVADQDIAGTIELRVDGTTAGYMDVLVYRMNYYAPTLFAMKELLIAFLCSIPIGLIVAALLAAVVSKHNEKSVKELQTALSELSKGYYDVKLPTQNTEEMAQIGSSISSLGRDLERHQKSRKEWIRNISHDLNTPVAALSLLINGALDGMFTLDEKLLSDMKKENDTLAARIQSVGYYSFLMSPDAKAEKSEVSFLSASDDVLQKKGCMCIVPESDVMVYADLGLFERALCEVVQNAVDYRSDDEPPRLEASDKDGGVEIRISNHGHLPQPLPQFFEPWARGDASRTSGGSGLGLPIVYQIMELHDGNVRIEENDGNVTVTLYFPGKKES</sequence>
<comment type="caution">
    <text evidence="11">The sequence shown here is derived from an EMBL/GenBank/DDBJ whole genome shotgun (WGS) entry which is preliminary data.</text>
</comment>
<dbReference type="InterPro" id="IPR003661">
    <property type="entry name" value="HisK_dim/P_dom"/>
</dbReference>
<dbReference type="Gene3D" id="1.10.287.130">
    <property type="match status" value="1"/>
</dbReference>
<keyword evidence="9" id="KW-1133">Transmembrane helix</keyword>
<dbReference type="InterPro" id="IPR050980">
    <property type="entry name" value="2C_sensor_his_kinase"/>
</dbReference>
<evidence type="ECO:0000256" key="8">
    <source>
        <dbReference type="ARBA" id="ARBA00022840"/>
    </source>
</evidence>
<dbReference type="InterPro" id="IPR003594">
    <property type="entry name" value="HATPase_dom"/>
</dbReference>
<evidence type="ECO:0000313" key="12">
    <source>
        <dbReference type="Proteomes" id="UP000810292"/>
    </source>
</evidence>
<dbReference type="Pfam" id="PF02518">
    <property type="entry name" value="HATPase_c"/>
    <property type="match status" value="1"/>
</dbReference>
<dbReference type="PANTHER" id="PTHR44936">
    <property type="entry name" value="SENSOR PROTEIN CREC"/>
    <property type="match status" value="1"/>
</dbReference>
<keyword evidence="6" id="KW-0547">Nucleotide-binding</keyword>
<keyword evidence="7" id="KW-0418">Kinase</keyword>
<feature type="transmembrane region" description="Helical" evidence="9">
    <location>
        <begin position="6"/>
        <end position="29"/>
    </location>
</feature>
<evidence type="ECO:0000256" key="7">
    <source>
        <dbReference type="ARBA" id="ARBA00022777"/>
    </source>
</evidence>
<dbReference type="PROSITE" id="PS50109">
    <property type="entry name" value="HIS_KIN"/>
    <property type="match status" value="1"/>
</dbReference>
<dbReference type="Gene3D" id="3.30.565.10">
    <property type="entry name" value="Histidine kinase-like ATPase, C-terminal domain"/>
    <property type="match status" value="1"/>
</dbReference>
<gene>
    <name evidence="11" type="ORF">IAA72_01710</name>
</gene>
<feature type="transmembrane region" description="Helical" evidence="9">
    <location>
        <begin position="217"/>
        <end position="239"/>
    </location>
</feature>
<feature type="domain" description="Histidine kinase" evidence="10">
    <location>
        <begin position="301"/>
        <end position="502"/>
    </location>
</feature>
<keyword evidence="9" id="KW-0812">Transmembrane</keyword>
<dbReference type="AlphaFoldDB" id="A0A9D9I9I0"/>
<proteinExistence type="predicted"/>
<dbReference type="InterPro" id="IPR005467">
    <property type="entry name" value="His_kinase_dom"/>
</dbReference>
<keyword evidence="5" id="KW-0808">Transferase</keyword>
<keyword evidence="9" id="KW-0472">Membrane</keyword>
<accession>A0A9D9I9I0</accession>
<reference evidence="11" key="1">
    <citation type="submission" date="2020-10" db="EMBL/GenBank/DDBJ databases">
        <authorList>
            <person name="Gilroy R."/>
        </authorList>
    </citation>
    <scope>NUCLEOTIDE SEQUENCE</scope>
    <source>
        <strain evidence="11">14700</strain>
    </source>
</reference>
<name>A0A9D9I9I0_9SPIO</name>
<dbReference type="SUPFAM" id="SSF47384">
    <property type="entry name" value="Homodimeric domain of signal transducing histidine kinase"/>
    <property type="match status" value="1"/>
</dbReference>
<dbReference type="GO" id="GO:0005524">
    <property type="term" value="F:ATP binding"/>
    <property type="evidence" value="ECO:0007669"/>
    <property type="project" value="UniProtKB-KW"/>
</dbReference>
<evidence type="ECO:0000313" key="11">
    <source>
        <dbReference type="EMBL" id="MBO8468487.1"/>
    </source>
</evidence>
<evidence type="ECO:0000259" key="10">
    <source>
        <dbReference type="PROSITE" id="PS50109"/>
    </source>
</evidence>
<dbReference type="GO" id="GO:0005886">
    <property type="term" value="C:plasma membrane"/>
    <property type="evidence" value="ECO:0007669"/>
    <property type="project" value="UniProtKB-SubCell"/>
</dbReference>
<comment type="catalytic activity">
    <reaction evidence="1">
        <text>ATP + protein L-histidine = ADP + protein N-phospho-L-histidine.</text>
        <dbReference type="EC" id="2.7.13.3"/>
    </reaction>
</comment>